<dbReference type="AlphaFoldDB" id="G0N0G5"/>
<dbReference type="InterPro" id="IPR053222">
    <property type="entry name" value="Zygotic_Embryogenesis-Asso"/>
</dbReference>
<dbReference type="Proteomes" id="UP000008068">
    <property type="component" value="Unassembled WGS sequence"/>
</dbReference>
<dbReference type="eggNOG" id="ENOG502RKCV">
    <property type="taxonomic scope" value="Eukaryota"/>
</dbReference>
<evidence type="ECO:0000259" key="1">
    <source>
        <dbReference type="Pfam" id="PF07735"/>
    </source>
</evidence>
<evidence type="ECO:0000313" key="2">
    <source>
        <dbReference type="EMBL" id="EGT48848.1"/>
    </source>
</evidence>
<dbReference type="InParanoid" id="G0N0G5"/>
<keyword evidence="3" id="KW-1185">Reference proteome</keyword>
<reference evidence="3" key="1">
    <citation type="submission" date="2011-07" db="EMBL/GenBank/DDBJ databases">
        <authorList>
            <consortium name="Caenorhabditis brenneri Sequencing and Analysis Consortium"/>
            <person name="Wilson R.K."/>
        </authorList>
    </citation>
    <scope>NUCLEOTIDE SEQUENCE [LARGE SCALE GENOMIC DNA]</scope>
    <source>
        <strain evidence="3">PB2801</strain>
    </source>
</reference>
<feature type="domain" description="Sdz-33 F-box" evidence="1">
    <location>
        <begin position="125"/>
        <end position="190"/>
    </location>
</feature>
<proteinExistence type="predicted"/>
<protein>
    <recommendedName>
        <fullName evidence="1">Sdz-33 F-box domain-containing protein</fullName>
    </recommendedName>
</protein>
<evidence type="ECO:0000313" key="3">
    <source>
        <dbReference type="Proteomes" id="UP000008068"/>
    </source>
</evidence>
<sequence length="272" mass="32410">MYWRWGAYGRKKKLLTPRTVEVNVFDNDDQVSGPVFLHNDLALKDWLKQLQDIFNYDEIDSIQFFAGSFYFDIDDIREVFGNKYKFDIEFLNSDAYRQLILEKFFPIGKLSIMTSRFQDSKLPANILIQNFEYLRIRGLFHEEMMKLDQLLMTNSKVIEIDIIQVLSKDFNKFIKLWQQGSNPHMERLSISHPNIEEDNVGWTIMRGIKHDMIPANRIRKFNTVESKKPCFVHGGMNIYRNDGVKATIQIERSLFRTIWHMYVWFDHCIVES</sequence>
<organism evidence="3">
    <name type="scientific">Caenorhabditis brenneri</name>
    <name type="common">Nematode worm</name>
    <dbReference type="NCBI Taxonomy" id="135651"/>
    <lineage>
        <taxon>Eukaryota</taxon>
        <taxon>Metazoa</taxon>
        <taxon>Ecdysozoa</taxon>
        <taxon>Nematoda</taxon>
        <taxon>Chromadorea</taxon>
        <taxon>Rhabditida</taxon>
        <taxon>Rhabditina</taxon>
        <taxon>Rhabditomorpha</taxon>
        <taxon>Rhabditoidea</taxon>
        <taxon>Rhabditidae</taxon>
        <taxon>Peloderinae</taxon>
        <taxon>Caenorhabditis</taxon>
    </lineage>
</organism>
<dbReference type="HOGENOM" id="CLU_028840_1_2_1"/>
<dbReference type="PANTHER" id="PTHR22899">
    <property type="entry name" value="CYCLIN-RELATED F-BOX FAMILY"/>
    <property type="match status" value="1"/>
</dbReference>
<accession>G0N0G5</accession>
<dbReference type="Pfam" id="PF07735">
    <property type="entry name" value="FBA_2"/>
    <property type="match status" value="1"/>
</dbReference>
<name>G0N0G5_CAEBE</name>
<dbReference type="EMBL" id="GL379824">
    <property type="protein sequence ID" value="EGT48848.1"/>
    <property type="molecule type" value="Genomic_DNA"/>
</dbReference>
<gene>
    <name evidence="2" type="ORF">CAEBREN_16067</name>
</gene>
<dbReference type="InterPro" id="IPR012885">
    <property type="entry name" value="F-box_Sdz-33"/>
</dbReference>
<dbReference type="FunCoup" id="G0N0G5">
    <property type="interactions" value="1044"/>
</dbReference>